<dbReference type="PANTHER" id="PTHR18968">
    <property type="entry name" value="THIAMINE PYROPHOSPHATE ENZYMES"/>
    <property type="match status" value="1"/>
</dbReference>
<evidence type="ECO:0000256" key="3">
    <source>
        <dbReference type="ARBA" id="ARBA00007812"/>
    </source>
</evidence>
<evidence type="ECO:0000259" key="14">
    <source>
        <dbReference type="Pfam" id="PF02776"/>
    </source>
</evidence>
<dbReference type="InterPro" id="IPR039368">
    <property type="entry name" value="AHAS_TPP"/>
</dbReference>
<dbReference type="GO" id="GO:0000287">
    <property type="term" value="F:magnesium ion binding"/>
    <property type="evidence" value="ECO:0007669"/>
    <property type="project" value="UniProtKB-UniRule"/>
</dbReference>
<dbReference type="GO" id="GO:0009097">
    <property type="term" value="P:isoleucine biosynthetic process"/>
    <property type="evidence" value="ECO:0007669"/>
    <property type="project" value="UniProtKB-UniPathway"/>
</dbReference>
<evidence type="ECO:0000313" key="15">
    <source>
        <dbReference type="EMBL" id="CAE0114650.1"/>
    </source>
</evidence>
<dbReference type="GO" id="GO:0005739">
    <property type="term" value="C:mitochondrion"/>
    <property type="evidence" value="ECO:0007669"/>
    <property type="project" value="TreeGrafter"/>
</dbReference>
<keyword evidence="6 11" id="KW-0808">Transferase</keyword>
<organism evidence="15">
    <name type="scientific">Haptolina ericina</name>
    <dbReference type="NCBI Taxonomy" id="156174"/>
    <lineage>
        <taxon>Eukaryota</taxon>
        <taxon>Haptista</taxon>
        <taxon>Haptophyta</taxon>
        <taxon>Prymnesiophyceae</taxon>
        <taxon>Prymnesiales</taxon>
        <taxon>Prymnesiaceae</taxon>
        <taxon>Haptolina</taxon>
    </lineage>
</organism>
<comment type="similarity">
    <text evidence="3 11">Belongs to the TPP enzyme family.</text>
</comment>
<accession>A0A7S3ATB3</accession>
<dbReference type="InterPro" id="IPR012846">
    <property type="entry name" value="Acetolactate_synth_lsu"/>
</dbReference>
<feature type="domain" description="Thiamine pyrophosphate enzyme N-terminal TPP-binding" evidence="14">
    <location>
        <begin position="51"/>
        <end position="161"/>
    </location>
</feature>
<comment type="catalytic activity">
    <reaction evidence="11">
        <text>2 pyruvate + H(+) = (2S)-2-acetolactate + CO2</text>
        <dbReference type="Rhea" id="RHEA:25249"/>
        <dbReference type="ChEBI" id="CHEBI:15361"/>
        <dbReference type="ChEBI" id="CHEBI:15378"/>
        <dbReference type="ChEBI" id="CHEBI:16526"/>
        <dbReference type="ChEBI" id="CHEBI:58476"/>
        <dbReference type="EC" id="2.2.1.6"/>
    </reaction>
</comment>
<feature type="domain" description="Thiamine pyrophosphate enzyme TPP-binding" evidence="13">
    <location>
        <begin position="438"/>
        <end position="585"/>
    </location>
</feature>
<evidence type="ECO:0000256" key="11">
    <source>
        <dbReference type="RuleBase" id="RU003591"/>
    </source>
</evidence>
<comment type="cofactor">
    <cofactor evidence="11">
        <name>thiamine diphosphate</name>
        <dbReference type="ChEBI" id="CHEBI:58937"/>
    </cofactor>
    <text evidence="11">Binds 1 thiamine pyrophosphate per subunit.</text>
</comment>
<dbReference type="UniPathway" id="UPA00047">
    <property type="reaction ID" value="UER00055"/>
</dbReference>
<keyword evidence="9 11" id="KW-0786">Thiamine pyrophosphate</keyword>
<gene>
    <name evidence="15" type="ORF">HERI1096_LOCUS15335</name>
</gene>
<reference evidence="15" key="1">
    <citation type="submission" date="2021-01" db="EMBL/GenBank/DDBJ databases">
        <authorList>
            <person name="Corre E."/>
            <person name="Pelletier E."/>
            <person name="Niang G."/>
            <person name="Scheremetjew M."/>
            <person name="Finn R."/>
            <person name="Kale V."/>
            <person name="Holt S."/>
            <person name="Cochrane G."/>
            <person name="Meng A."/>
            <person name="Brown T."/>
            <person name="Cohen L."/>
        </authorList>
    </citation>
    <scope>NUCLEOTIDE SEQUENCE</scope>
    <source>
        <strain evidence="15">CCMP281</strain>
    </source>
</reference>
<dbReference type="AlphaFoldDB" id="A0A7S3ATB3"/>
<dbReference type="Pfam" id="PF00205">
    <property type="entry name" value="TPP_enzyme_M"/>
    <property type="match status" value="1"/>
</dbReference>
<keyword evidence="10 11" id="KW-0100">Branched-chain amino acid biosynthesis</keyword>
<dbReference type="EC" id="2.2.1.6" evidence="4 11"/>
<dbReference type="SUPFAM" id="SSF52518">
    <property type="entry name" value="Thiamin diphosphate-binding fold (THDP-binding)"/>
    <property type="match status" value="2"/>
</dbReference>
<evidence type="ECO:0000256" key="8">
    <source>
        <dbReference type="ARBA" id="ARBA00022842"/>
    </source>
</evidence>
<evidence type="ECO:0000259" key="12">
    <source>
        <dbReference type="Pfam" id="PF00205"/>
    </source>
</evidence>
<evidence type="ECO:0000256" key="2">
    <source>
        <dbReference type="ARBA" id="ARBA00005025"/>
    </source>
</evidence>
<dbReference type="GO" id="GO:0005948">
    <property type="term" value="C:acetolactate synthase complex"/>
    <property type="evidence" value="ECO:0007669"/>
    <property type="project" value="TreeGrafter"/>
</dbReference>
<dbReference type="Gene3D" id="3.40.50.1220">
    <property type="entry name" value="TPP-binding domain"/>
    <property type="match status" value="1"/>
</dbReference>
<protein>
    <recommendedName>
        <fullName evidence="4 11">Acetolactate synthase</fullName>
        <ecNumber evidence="4 11">2.2.1.6</ecNumber>
    </recommendedName>
</protein>
<dbReference type="InterPro" id="IPR012001">
    <property type="entry name" value="Thiamin_PyroP_enz_TPP-bd_dom"/>
</dbReference>
<dbReference type="GO" id="GO:0050660">
    <property type="term" value="F:flavin adenine dinucleotide binding"/>
    <property type="evidence" value="ECO:0007669"/>
    <property type="project" value="InterPro"/>
</dbReference>
<dbReference type="Pfam" id="PF02775">
    <property type="entry name" value="TPP_enzyme_C"/>
    <property type="match status" value="1"/>
</dbReference>
<dbReference type="PROSITE" id="PS00187">
    <property type="entry name" value="TPP_ENZYMES"/>
    <property type="match status" value="1"/>
</dbReference>
<dbReference type="Gene3D" id="3.40.50.970">
    <property type="match status" value="2"/>
</dbReference>
<dbReference type="SUPFAM" id="SSF52467">
    <property type="entry name" value="DHS-like NAD/FAD-binding domain"/>
    <property type="match status" value="1"/>
</dbReference>
<keyword evidence="8 11" id="KW-0460">Magnesium</keyword>
<dbReference type="InterPro" id="IPR029035">
    <property type="entry name" value="DHS-like_NAD/FAD-binding_dom"/>
</dbReference>
<feature type="domain" description="Thiamine pyrophosphate enzyme central" evidence="12">
    <location>
        <begin position="236"/>
        <end position="378"/>
    </location>
</feature>
<evidence type="ECO:0000256" key="7">
    <source>
        <dbReference type="ARBA" id="ARBA00022723"/>
    </source>
</evidence>
<evidence type="ECO:0000256" key="4">
    <source>
        <dbReference type="ARBA" id="ARBA00013145"/>
    </source>
</evidence>
<dbReference type="InterPro" id="IPR011766">
    <property type="entry name" value="TPP_enzyme_TPP-bd"/>
</dbReference>
<dbReference type="GO" id="GO:0003984">
    <property type="term" value="F:acetolactate synthase activity"/>
    <property type="evidence" value="ECO:0007669"/>
    <property type="project" value="UniProtKB-EC"/>
</dbReference>
<dbReference type="GO" id="GO:0030976">
    <property type="term" value="F:thiamine pyrophosphate binding"/>
    <property type="evidence" value="ECO:0007669"/>
    <property type="project" value="UniProtKB-UniRule"/>
</dbReference>
<dbReference type="FunFam" id="3.40.50.1220:FF:000008">
    <property type="entry name" value="Acetolactate synthase"/>
    <property type="match status" value="1"/>
</dbReference>
<dbReference type="EMBL" id="HBHX01027427">
    <property type="protein sequence ID" value="CAE0114650.1"/>
    <property type="molecule type" value="Transcribed_RNA"/>
</dbReference>
<evidence type="ECO:0000259" key="13">
    <source>
        <dbReference type="Pfam" id="PF02775"/>
    </source>
</evidence>
<dbReference type="Pfam" id="PF02776">
    <property type="entry name" value="TPP_enzyme_N"/>
    <property type="match status" value="1"/>
</dbReference>
<dbReference type="CDD" id="cd02015">
    <property type="entry name" value="TPP_AHAS"/>
    <property type="match status" value="1"/>
</dbReference>
<proteinExistence type="inferred from homology"/>
<evidence type="ECO:0000256" key="9">
    <source>
        <dbReference type="ARBA" id="ARBA00023052"/>
    </source>
</evidence>
<dbReference type="UniPathway" id="UPA00049">
    <property type="reaction ID" value="UER00059"/>
</dbReference>
<dbReference type="GO" id="GO:0009099">
    <property type="term" value="P:L-valine biosynthetic process"/>
    <property type="evidence" value="ECO:0007669"/>
    <property type="project" value="UniProtKB-UniPathway"/>
</dbReference>
<dbReference type="FunFam" id="3.40.50.970:FF:000007">
    <property type="entry name" value="Acetolactate synthase"/>
    <property type="match status" value="1"/>
</dbReference>
<comment type="pathway">
    <text evidence="1 11">Amino-acid biosynthesis; L-isoleucine biosynthesis; L-isoleucine from 2-oxobutanoate: step 1/4.</text>
</comment>
<dbReference type="PANTHER" id="PTHR18968:SF13">
    <property type="entry name" value="ACETOLACTATE SYNTHASE CATALYTIC SUBUNIT, MITOCHONDRIAL"/>
    <property type="match status" value="1"/>
</dbReference>
<dbReference type="InterPro" id="IPR045229">
    <property type="entry name" value="TPP_enz"/>
</dbReference>
<name>A0A7S3ATB3_9EUKA</name>
<evidence type="ECO:0000256" key="1">
    <source>
        <dbReference type="ARBA" id="ARBA00004974"/>
    </source>
</evidence>
<sequence length="627" mass="67880">MGLEMASSLLCSIATRRVRHARLVPSLRRSKSASVQYLDDNEEDLRFSGLTGGKLVHDSLLENGVDTVFGYSGGANLPILDQFSGSPMRFIVNRSEQCCGHAAEGYARSSGKVGVILTTSGPGLTNIITPLQDARGDSTPIVALSGQVPTAAVGTDAFQECLAVDLTRPCTKWSYQVQSVEEVRSVVHEAFRVALSGKQGPVHLDLPKDVMTAVLRGASLPLPLQPPEVPVDQSALARVAQLLKIAKKPIFYVGQGANEGKAELMALAEKANVPVTTTLHAMGVFSEHHPLSLHMLGMHGAAYANFAIQESDLIVAIGSRFDDRTTGVLNKYAPEAKRAHEEGRGGLVHFDIEPSQIGRVINPTVAVTGDCKLAMEALLPMVEHQPRKDWIDRCNGLKIEYPFQYTPAKDNKIKTQQVIEALYLGLKPQEERMVVSTGVGNHQMMSCQFFRWTTPRSIVTSGSLGTMGFGLPAAIGAQLANPDKIVVLVDGDSSFNMTSNDLGTVKEHQLPLKMAIMNDGRQQMVHVWQKLFFDGRMVGTENVNPDYVMMAQSYGIESFRCETLADLPAAVDRFVNAKGPILVDFGVVPDICLPMVAPGKGLDEMFMPGDISLDDEVTPQMEGDAPS</sequence>
<evidence type="ECO:0000256" key="6">
    <source>
        <dbReference type="ARBA" id="ARBA00022679"/>
    </source>
</evidence>
<comment type="pathway">
    <text evidence="2 11">Amino-acid biosynthesis; L-valine biosynthesis; L-valine from pyruvate: step 1/4.</text>
</comment>
<dbReference type="InterPro" id="IPR029061">
    <property type="entry name" value="THDP-binding"/>
</dbReference>
<dbReference type="InterPro" id="IPR000399">
    <property type="entry name" value="TPP-bd_CS"/>
</dbReference>
<keyword evidence="7 11" id="KW-0479">Metal-binding</keyword>
<comment type="cofactor">
    <cofactor evidence="11">
        <name>Mg(2+)</name>
        <dbReference type="ChEBI" id="CHEBI:18420"/>
    </cofactor>
    <text evidence="11">Binds 1 Mg(2+) ion per subunit.</text>
</comment>
<evidence type="ECO:0000256" key="5">
    <source>
        <dbReference type="ARBA" id="ARBA00022605"/>
    </source>
</evidence>
<dbReference type="NCBIfam" id="TIGR00118">
    <property type="entry name" value="acolac_lg"/>
    <property type="match status" value="1"/>
</dbReference>
<dbReference type="InterPro" id="IPR012000">
    <property type="entry name" value="Thiamin_PyroP_enz_cen_dom"/>
</dbReference>
<dbReference type="CDD" id="cd07035">
    <property type="entry name" value="TPP_PYR_POX_like"/>
    <property type="match status" value="1"/>
</dbReference>
<evidence type="ECO:0000256" key="10">
    <source>
        <dbReference type="ARBA" id="ARBA00023304"/>
    </source>
</evidence>
<keyword evidence="5 11" id="KW-0028">Amino-acid biosynthesis</keyword>